<feature type="compositionally biased region" description="Low complexity" evidence="1">
    <location>
        <begin position="40"/>
        <end position="71"/>
    </location>
</feature>
<sequence length="598" mass="64476">MSLGMPFPSAMDGQGQNSFSSNTISTHNYPQPFNSFSAQSSTPSPRDFSPTSPSTPFPDFSSHTTPTYSSTSLAGSSLHHLYSDLGAPQPPQQQYHNQGALFLQLQDANRKLALAESRLEESRHANAQLVIEIRMSASVVHLGPPLRPSPTAIPGMRWWTKPSGEPWKKSGALAFIVTAQDKYIGAADAARIKEHAKLIFEDLLLLKLAHRRWKRVGRRGKVLFIHAMEDFCPELALCFDHWKAKALAQEVYPQWVRRGGKELLRTADGADDESEDEEDEDETVETAESKRTTSSGKRKQGSSTGEECATDGPEERPRKKQIPAAGASTSSASPSSTSSSSSSSVKPIDMSRVKATITGSNPLAAMRQKPKVPHTVRHPFVHPVQPTRTPISKPAATTGTGTTDSSRTPAPTASTAQPPPPPPAVQPPPAPPQAMQPLPAPAPQPVQSPPAEQQADAVEQSRDAEHETDHAAPSPLPAAALVLALPKPVSAVTPSATPIPILSSDPPPLEVPRSLTKTLRVLHKPEPDQAAKYALMREFLDSGHRKEDVKAFWDFVQTRAGRQRYQELYKSKLAPLPTTFATQSGVHGESSASGEPGA</sequence>
<feature type="compositionally biased region" description="Basic residues" evidence="1">
    <location>
        <begin position="368"/>
        <end position="380"/>
    </location>
</feature>
<feature type="region of interest" description="Disordered" evidence="1">
    <location>
        <begin position="1"/>
        <end position="71"/>
    </location>
</feature>
<feature type="compositionally biased region" description="Polar residues" evidence="1">
    <location>
        <begin position="14"/>
        <end position="39"/>
    </location>
</feature>
<dbReference type="Proteomes" id="UP000077266">
    <property type="component" value="Unassembled WGS sequence"/>
</dbReference>
<proteinExistence type="predicted"/>
<feature type="compositionally biased region" description="Low complexity" evidence="1">
    <location>
        <begin position="490"/>
        <end position="504"/>
    </location>
</feature>
<feature type="compositionally biased region" description="Acidic residues" evidence="1">
    <location>
        <begin position="269"/>
        <end position="285"/>
    </location>
</feature>
<evidence type="ECO:0000313" key="2">
    <source>
        <dbReference type="EMBL" id="KZV98742.1"/>
    </source>
</evidence>
<reference evidence="2 3" key="1">
    <citation type="journal article" date="2016" name="Mol. Biol. Evol.">
        <title>Comparative Genomics of Early-Diverging Mushroom-Forming Fungi Provides Insights into the Origins of Lignocellulose Decay Capabilities.</title>
        <authorList>
            <person name="Nagy L.G."/>
            <person name="Riley R."/>
            <person name="Tritt A."/>
            <person name="Adam C."/>
            <person name="Daum C."/>
            <person name="Floudas D."/>
            <person name="Sun H."/>
            <person name="Yadav J.S."/>
            <person name="Pangilinan J."/>
            <person name="Larsson K.H."/>
            <person name="Matsuura K."/>
            <person name="Barry K."/>
            <person name="Labutti K."/>
            <person name="Kuo R."/>
            <person name="Ohm R.A."/>
            <person name="Bhattacharya S.S."/>
            <person name="Shirouzu T."/>
            <person name="Yoshinaga Y."/>
            <person name="Martin F.M."/>
            <person name="Grigoriev I.V."/>
            <person name="Hibbett D.S."/>
        </authorList>
    </citation>
    <scope>NUCLEOTIDE SEQUENCE [LARGE SCALE GENOMIC DNA]</scope>
    <source>
        <strain evidence="2 3">HHB12029</strain>
    </source>
</reference>
<feature type="compositionally biased region" description="Pro residues" evidence="1">
    <location>
        <begin position="417"/>
        <end position="448"/>
    </location>
</feature>
<feature type="compositionally biased region" description="Low complexity" evidence="1">
    <location>
        <begin position="323"/>
        <end position="344"/>
    </location>
</feature>
<accession>A0A165M468</accession>
<evidence type="ECO:0000256" key="1">
    <source>
        <dbReference type="SAM" id="MobiDB-lite"/>
    </source>
</evidence>
<dbReference type="EMBL" id="KV425915">
    <property type="protein sequence ID" value="KZV98742.1"/>
    <property type="molecule type" value="Genomic_DNA"/>
</dbReference>
<dbReference type="AlphaFoldDB" id="A0A165M468"/>
<gene>
    <name evidence="2" type="ORF">EXIGLDRAFT_727067</name>
</gene>
<feature type="region of interest" description="Disordered" evidence="1">
    <location>
        <begin position="266"/>
        <end position="477"/>
    </location>
</feature>
<name>A0A165M468_EXIGL</name>
<feature type="region of interest" description="Disordered" evidence="1">
    <location>
        <begin position="490"/>
        <end position="509"/>
    </location>
</feature>
<evidence type="ECO:0000313" key="3">
    <source>
        <dbReference type="Proteomes" id="UP000077266"/>
    </source>
</evidence>
<protein>
    <submittedName>
        <fullName evidence="2">Uncharacterized protein</fullName>
    </submittedName>
</protein>
<dbReference type="InParanoid" id="A0A165M468"/>
<feature type="compositionally biased region" description="Basic and acidic residues" evidence="1">
    <location>
        <begin position="459"/>
        <end position="470"/>
    </location>
</feature>
<feature type="compositionally biased region" description="Low complexity" evidence="1">
    <location>
        <begin position="395"/>
        <end position="416"/>
    </location>
</feature>
<keyword evidence="3" id="KW-1185">Reference proteome</keyword>
<organism evidence="2 3">
    <name type="scientific">Exidia glandulosa HHB12029</name>
    <dbReference type="NCBI Taxonomy" id="1314781"/>
    <lineage>
        <taxon>Eukaryota</taxon>
        <taxon>Fungi</taxon>
        <taxon>Dikarya</taxon>
        <taxon>Basidiomycota</taxon>
        <taxon>Agaricomycotina</taxon>
        <taxon>Agaricomycetes</taxon>
        <taxon>Auriculariales</taxon>
        <taxon>Exidiaceae</taxon>
        <taxon>Exidia</taxon>
    </lineage>
</organism>